<name>A0ABQ3PHF0_9ACTN</name>
<organism evidence="3 4">
    <name type="scientific">Streptomyces hydrogenans</name>
    <dbReference type="NCBI Taxonomy" id="1873719"/>
    <lineage>
        <taxon>Bacteria</taxon>
        <taxon>Bacillati</taxon>
        <taxon>Actinomycetota</taxon>
        <taxon>Actinomycetes</taxon>
        <taxon>Kitasatosporales</taxon>
        <taxon>Streptomycetaceae</taxon>
        <taxon>Streptomyces</taxon>
    </lineage>
</organism>
<feature type="region of interest" description="Disordered" evidence="1">
    <location>
        <begin position="155"/>
        <end position="182"/>
    </location>
</feature>
<comment type="caution">
    <text evidence="3">The sequence shown here is derived from an EMBL/GenBank/DDBJ whole genome shotgun (WGS) entry which is preliminary data.</text>
</comment>
<keyword evidence="2" id="KW-0812">Transmembrane</keyword>
<evidence type="ECO:0000256" key="2">
    <source>
        <dbReference type="SAM" id="Phobius"/>
    </source>
</evidence>
<evidence type="ECO:0000256" key="1">
    <source>
        <dbReference type="SAM" id="MobiDB-lite"/>
    </source>
</evidence>
<feature type="compositionally biased region" description="Polar residues" evidence="1">
    <location>
        <begin position="172"/>
        <end position="182"/>
    </location>
</feature>
<dbReference type="EMBL" id="BNDW01000058">
    <property type="protein sequence ID" value="GHI24453.1"/>
    <property type="molecule type" value="Genomic_DNA"/>
</dbReference>
<reference evidence="3" key="1">
    <citation type="submission" date="2024-05" db="EMBL/GenBank/DDBJ databases">
        <title>Whole genome shotgun sequence of Streptomyces hydrogenans NBRC 13475.</title>
        <authorList>
            <person name="Komaki H."/>
            <person name="Tamura T."/>
        </authorList>
    </citation>
    <scope>NUCLEOTIDE SEQUENCE</scope>
    <source>
        <strain evidence="3">NBRC 13475</strain>
    </source>
</reference>
<feature type="transmembrane region" description="Helical" evidence="2">
    <location>
        <begin position="60"/>
        <end position="80"/>
    </location>
</feature>
<evidence type="ECO:0000313" key="4">
    <source>
        <dbReference type="Proteomes" id="UP001052739"/>
    </source>
</evidence>
<proteinExistence type="predicted"/>
<keyword evidence="2" id="KW-0472">Membrane</keyword>
<protein>
    <submittedName>
        <fullName evidence="3">Uncharacterized protein</fullName>
    </submittedName>
</protein>
<evidence type="ECO:0000313" key="3">
    <source>
        <dbReference type="EMBL" id="GHI24453.1"/>
    </source>
</evidence>
<sequence>MYRQLRKAFEDGKNEPGAADFYYGECEMRRHDRTGTPKTERRLLWAYWLLSGYGLRASRALGWLAAAMLTTILLLMAFGLPASSPKQEATGTVPAGGGKVTFVIDKQDPKNPVKERFTTKRFDKALSVTLNSVVFRSSGQDLTTAGTYIEMTSRILEPAPPRPRRPRDPRTHQTLTLNPRANGTLNRYLPKLYSPRLGDLLRPFRPRKAP</sequence>
<accession>A0ABQ3PHF0</accession>
<keyword evidence="4" id="KW-1185">Reference proteome</keyword>
<gene>
    <name evidence="3" type="ORF">Shyd_58240</name>
</gene>
<keyword evidence="2" id="KW-1133">Transmembrane helix</keyword>
<dbReference type="Proteomes" id="UP001052739">
    <property type="component" value="Unassembled WGS sequence"/>
</dbReference>